<dbReference type="Pfam" id="PF04545">
    <property type="entry name" value="Sigma70_r4"/>
    <property type="match status" value="1"/>
</dbReference>
<feature type="domain" description="RNA polymerase sigma-70 region 4" evidence="1">
    <location>
        <begin position="185"/>
        <end position="233"/>
    </location>
</feature>
<evidence type="ECO:0000313" key="3">
    <source>
        <dbReference type="Proteomes" id="UP000070226"/>
    </source>
</evidence>
<proteinExistence type="predicted"/>
<sequence>MYIPSKPRQKGTNMNVKHVVCPQKVLQAVTDLSLVRVCQERRVSVLSTERAVWPIEELTIDAAQIELCRRYRPLIMRYASRCSTAVMTDDVESFLWIIFIESIYSFHTSGKVPFSGYVKAAIHYGYLNFYKQSAHQWRHELTLPLCTGDDVSEPAMDQFPDDIDIERDIIGTVTEDELRNRLWTAFRKLPRQQQQLLYALYRDGKSCVDIGCEIHQSRQAVQQRHQKAIDQLRYYMMVADNKEFDIQDMQNMHSYK</sequence>
<accession>A0A133S3W6</accession>
<dbReference type="GO" id="GO:0006352">
    <property type="term" value="P:DNA-templated transcription initiation"/>
    <property type="evidence" value="ECO:0007669"/>
    <property type="project" value="InterPro"/>
</dbReference>
<organism evidence="2">
    <name type="scientific">Veillonella atypica</name>
    <dbReference type="NCBI Taxonomy" id="39777"/>
    <lineage>
        <taxon>Bacteria</taxon>
        <taxon>Bacillati</taxon>
        <taxon>Bacillota</taxon>
        <taxon>Negativicutes</taxon>
        <taxon>Veillonellales</taxon>
        <taxon>Veillonellaceae</taxon>
        <taxon>Veillonella</taxon>
    </lineage>
</organism>
<evidence type="ECO:0000313" key="2">
    <source>
        <dbReference type="EMBL" id="KXA63281.1"/>
    </source>
</evidence>
<reference evidence="2 3" key="1">
    <citation type="submission" date="2016-01" db="EMBL/GenBank/DDBJ databases">
        <authorList>
            <person name="Oliw E.H."/>
        </authorList>
    </citation>
    <scope>NUCLEOTIDE SEQUENCE [LARGE SCALE GENOMIC DNA]</scope>
    <source>
        <strain evidence="2 3">CMW7756B</strain>
    </source>
</reference>
<dbReference type="InterPro" id="IPR014284">
    <property type="entry name" value="RNA_pol_sigma-70_dom"/>
</dbReference>
<dbReference type="SUPFAM" id="SSF88659">
    <property type="entry name" value="Sigma3 and sigma4 domains of RNA polymerase sigma factors"/>
    <property type="match status" value="1"/>
</dbReference>
<evidence type="ECO:0000259" key="1">
    <source>
        <dbReference type="Pfam" id="PF04545"/>
    </source>
</evidence>
<dbReference type="Proteomes" id="UP000070226">
    <property type="component" value="Unassembled WGS sequence"/>
</dbReference>
<dbReference type="NCBIfam" id="TIGR02937">
    <property type="entry name" value="sigma70-ECF"/>
    <property type="match status" value="1"/>
</dbReference>
<dbReference type="Gene3D" id="1.20.140.160">
    <property type="match status" value="1"/>
</dbReference>
<dbReference type="InterPro" id="IPR007630">
    <property type="entry name" value="RNA_pol_sigma70_r4"/>
</dbReference>
<name>A0A133S3W6_9FIRM</name>
<dbReference type="EMBL" id="LRQT01000068">
    <property type="protein sequence ID" value="KXA63281.1"/>
    <property type="molecule type" value="Genomic_DNA"/>
</dbReference>
<dbReference type="GO" id="GO:0003700">
    <property type="term" value="F:DNA-binding transcription factor activity"/>
    <property type="evidence" value="ECO:0007669"/>
    <property type="project" value="InterPro"/>
</dbReference>
<protein>
    <submittedName>
        <fullName evidence="2">RNA polymerase sigma factor, sigma-70 family</fullName>
    </submittedName>
</protein>
<comment type="caution">
    <text evidence="2">The sequence shown here is derived from an EMBL/GenBank/DDBJ whole genome shotgun (WGS) entry which is preliminary data.</text>
</comment>
<dbReference type="InterPro" id="IPR013324">
    <property type="entry name" value="RNA_pol_sigma_r3/r4-like"/>
</dbReference>
<gene>
    <name evidence="2" type="ORF">HMPREF3233_01358</name>
</gene>
<dbReference type="AlphaFoldDB" id="A0A133S3W6"/>
<dbReference type="PATRIC" id="fig|39777.7.peg.1323"/>
<dbReference type="STRING" id="39777.B7L28_00390"/>